<evidence type="ECO:0000313" key="2">
    <source>
        <dbReference type="Proteomes" id="UP001066276"/>
    </source>
</evidence>
<protein>
    <submittedName>
        <fullName evidence="1">Uncharacterized protein</fullName>
    </submittedName>
</protein>
<dbReference type="EMBL" id="JANPWB010000008">
    <property type="protein sequence ID" value="KAJ1161057.1"/>
    <property type="molecule type" value="Genomic_DNA"/>
</dbReference>
<comment type="caution">
    <text evidence="1">The sequence shown here is derived from an EMBL/GenBank/DDBJ whole genome shotgun (WGS) entry which is preliminary data.</text>
</comment>
<reference evidence="1" key="1">
    <citation type="journal article" date="2022" name="bioRxiv">
        <title>Sequencing and chromosome-scale assembly of the giantPleurodeles waltlgenome.</title>
        <authorList>
            <person name="Brown T."/>
            <person name="Elewa A."/>
            <person name="Iarovenko S."/>
            <person name="Subramanian E."/>
            <person name="Araus A.J."/>
            <person name="Petzold A."/>
            <person name="Susuki M."/>
            <person name="Suzuki K.-i.T."/>
            <person name="Hayashi T."/>
            <person name="Toyoda A."/>
            <person name="Oliveira C."/>
            <person name="Osipova E."/>
            <person name="Leigh N.D."/>
            <person name="Simon A."/>
            <person name="Yun M.H."/>
        </authorList>
    </citation>
    <scope>NUCLEOTIDE SEQUENCE</scope>
    <source>
        <strain evidence="1">20211129_DDA</strain>
        <tissue evidence="1">Liver</tissue>
    </source>
</reference>
<gene>
    <name evidence="1" type="ORF">NDU88_001545</name>
</gene>
<dbReference type="AlphaFoldDB" id="A0AAV7SA18"/>
<keyword evidence="2" id="KW-1185">Reference proteome</keyword>
<proteinExistence type="predicted"/>
<sequence>MTTVPQATAQGVEEAITADELILQKFEEFHTSLYTNEGRDAEAIMGYLDEILLTWLPKAAADALDTDITPTEVLQAIRRLPVGKAPGQDGFGPEYYNLFGDLLAPTQTRLFNHFGGHQNIYPLNASGNDCSDSKEWTRPSPLLLV</sequence>
<evidence type="ECO:0000313" key="1">
    <source>
        <dbReference type="EMBL" id="KAJ1161057.1"/>
    </source>
</evidence>
<dbReference type="Proteomes" id="UP001066276">
    <property type="component" value="Chromosome 4_2"/>
</dbReference>
<organism evidence="1 2">
    <name type="scientific">Pleurodeles waltl</name>
    <name type="common">Iberian ribbed newt</name>
    <dbReference type="NCBI Taxonomy" id="8319"/>
    <lineage>
        <taxon>Eukaryota</taxon>
        <taxon>Metazoa</taxon>
        <taxon>Chordata</taxon>
        <taxon>Craniata</taxon>
        <taxon>Vertebrata</taxon>
        <taxon>Euteleostomi</taxon>
        <taxon>Amphibia</taxon>
        <taxon>Batrachia</taxon>
        <taxon>Caudata</taxon>
        <taxon>Salamandroidea</taxon>
        <taxon>Salamandridae</taxon>
        <taxon>Pleurodelinae</taxon>
        <taxon>Pleurodeles</taxon>
    </lineage>
</organism>
<name>A0AAV7SA18_PLEWA</name>
<dbReference type="PANTHER" id="PTHR31635">
    <property type="entry name" value="REVERSE TRANSCRIPTASE DOMAIN-CONTAINING PROTEIN-RELATED"/>
    <property type="match status" value="1"/>
</dbReference>
<accession>A0AAV7SA18</accession>
<dbReference type="PANTHER" id="PTHR31635:SF196">
    <property type="entry name" value="REVERSE TRANSCRIPTASE DOMAIN-CONTAINING PROTEIN-RELATED"/>
    <property type="match status" value="1"/>
</dbReference>